<dbReference type="KEGG" id="shu:SHYC_03800"/>
<proteinExistence type="predicted"/>
<protein>
    <submittedName>
        <fullName evidence="1">Single-stranded DNA-binding protein</fullName>
    </submittedName>
</protein>
<dbReference type="GeneID" id="41072595"/>
<evidence type="ECO:0000313" key="1">
    <source>
        <dbReference type="EMBL" id="RIO44021.1"/>
    </source>
</evidence>
<dbReference type="InterPro" id="IPR000424">
    <property type="entry name" value="Primosome_PriB/ssb"/>
</dbReference>
<evidence type="ECO:0000313" key="2">
    <source>
        <dbReference type="Proteomes" id="UP000285625"/>
    </source>
</evidence>
<gene>
    <name evidence="1" type="ORF">BUZ57_09995</name>
</gene>
<organism evidence="1 2">
    <name type="scientific">Staphylococcus hyicus</name>
    <dbReference type="NCBI Taxonomy" id="1284"/>
    <lineage>
        <taxon>Bacteria</taxon>
        <taxon>Bacillati</taxon>
        <taxon>Bacillota</taxon>
        <taxon>Bacilli</taxon>
        <taxon>Bacillales</taxon>
        <taxon>Staphylococcaceae</taxon>
        <taxon>Staphylococcus</taxon>
    </lineage>
</organism>
<reference evidence="1 2" key="1">
    <citation type="journal article" date="2016" name="Front. Microbiol.">
        <title>Comprehensive Phylogenetic Analysis of Bovine Non-aureus Staphylococci Species Based on Whole-Genome Sequencing.</title>
        <authorList>
            <person name="Naushad S."/>
            <person name="Barkema H.W."/>
            <person name="Luby C."/>
            <person name="Condas L.A."/>
            <person name="Nobrega D.B."/>
            <person name="Carson D.A."/>
            <person name="De Buck J."/>
        </authorList>
    </citation>
    <scope>NUCLEOTIDE SEQUENCE [LARGE SCALE GENOMIC DNA]</scope>
    <source>
        <strain evidence="1 2">SNUC 5959</strain>
    </source>
</reference>
<dbReference type="Proteomes" id="UP000285625">
    <property type="component" value="Unassembled WGS sequence"/>
</dbReference>
<dbReference type="PIRSF" id="PIRSF002070">
    <property type="entry name" value="SSB"/>
    <property type="match status" value="1"/>
</dbReference>
<dbReference type="AlphaFoldDB" id="A0A0A8HPG2"/>
<dbReference type="GO" id="GO:0006260">
    <property type="term" value="P:DNA replication"/>
    <property type="evidence" value="ECO:0007669"/>
    <property type="project" value="InterPro"/>
</dbReference>
<dbReference type="HOGENOM" id="CLU_078758_6_1_9"/>
<dbReference type="RefSeq" id="WP_039644639.1">
    <property type="nucleotide sequence ID" value="NZ_CP008747.1"/>
</dbReference>
<dbReference type="SUPFAM" id="SSF50249">
    <property type="entry name" value="Nucleic acid-binding proteins"/>
    <property type="match status" value="1"/>
</dbReference>
<sequence length="110" mass="12795">MTTINQFQAIGIIIKSPNYYDTNDTPFITLTIKIERDYKSKKDKPIFDYLNCKAYGTIAQAIHETCHKEDLIAVIGQIQSRRYDYEGERRYTTELVIAQIKHLSSTQCLK</sequence>
<dbReference type="GO" id="GO:0003697">
    <property type="term" value="F:single-stranded DNA binding"/>
    <property type="evidence" value="ECO:0007669"/>
    <property type="project" value="InterPro"/>
</dbReference>
<accession>A0A0A8HPG2</accession>
<dbReference type="InterPro" id="IPR012340">
    <property type="entry name" value="NA-bd_OB-fold"/>
</dbReference>
<comment type="caution">
    <text evidence="1">The sequence shown here is derived from an EMBL/GenBank/DDBJ whole genome shotgun (WGS) entry which is preliminary data.</text>
</comment>
<dbReference type="STRING" id="1284.SHYC_03800"/>
<dbReference type="PROSITE" id="PS50935">
    <property type="entry name" value="SSB"/>
    <property type="match status" value="1"/>
</dbReference>
<dbReference type="Pfam" id="PF00436">
    <property type="entry name" value="SSB"/>
    <property type="match status" value="1"/>
</dbReference>
<dbReference type="EMBL" id="QXVO01000034">
    <property type="protein sequence ID" value="RIO44021.1"/>
    <property type="molecule type" value="Genomic_DNA"/>
</dbReference>
<dbReference type="Gene3D" id="2.40.50.140">
    <property type="entry name" value="Nucleic acid-binding proteins"/>
    <property type="match status" value="1"/>
</dbReference>
<name>A0A0A8HPG2_STAHY</name>
<keyword evidence="1" id="KW-0238">DNA-binding</keyword>
<dbReference type="InterPro" id="IPR011344">
    <property type="entry name" value="ssDNA-bd"/>
</dbReference>